<protein>
    <submittedName>
        <fullName evidence="2">Uncharacterized membrane protein YhaH (DUF805 family)</fullName>
    </submittedName>
</protein>
<reference evidence="2 3" key="1">
    <citation type="submission" date="2023-07" db="EMBL/GenBank/DDBJ databases">
        <title>Genomic Encyclopedia of Type Strains, Phase IV (KMG-IV): sequencing the most valuable type-strain genomes for metagenomic binning, comparative biology and taxonomic classification.</title>
        <authorList>
            <person name="Goeker M."/>
        </authorList>
    </citation>
    <scope>NUCLEOTIDE SEQUENCE [LARGE SCALE GENOMIC DNA]</scope>
    <source>
        <strain evidence="2 3">DSM 19619</strain>
    </source>
</reference>
<accession>A0ABU0J9T6</accession>
<dbReference type="PANTHER" id="PTHR34980">
    <property type="entry name" value="INNER MEMBRANE PROTEIN-RELATED-RELATED"/>
    <property type="match status" value="1"/>
</dbReference>
<dbReference type="EMBL" id="JAUSVX010000005">
    <property type="protein sequence ID" value="MDQ0470311.1"/>
    <property type="molecule type" value="Genomic_DNA"/>
</dbReference>
<dbReference type="PANTHER" id="PTHR34980:SF1">
    <property type="entry name" value="INNER MEMBRANE PROTEIN"/>
    <property type="match status" value="1"/>
</dbReference>
<keyword evidence="1" id="KW-0812">Transmembrane</keyword>
<dbReference type="RefSeq" id="WP_307274096.1">
    <property type="nucleotide sequence ID" value="NZ_JAUSVX010000005.1"/>
</dbReference>
<gene>
    <name evidence="2" type="ORF">QO011_003327</name>
</gene>
<name>A0ABU0J9T6_9HYPH</name>
<dbReference type="InterPro" id="IPR008523">
    <property type="entry name" value="DUF805"/>
</dbReference>
<comment type="caution">
    <text evidence="2">The sequence shown here is derived from an EMBL/GenBank/DDBJ whole genome shotgun (WGS) entry which is preliminary data.</text>
</comment>
<keyword evidence="1" id="KW-0472">Membrane</keyword>
<dbReference type="Proteomes" id="UP001242480">
    <property type="component" value="Unassembled WGS sequence"/>
</dbReference>
<evidence type="ECO:0000256" key="1">
    <source>
        <dbReference type="SAM" id="Phobius"/>
    </source>
</evidence>
<feature type="transmembrane region" description="Helical" evidence="1">
    <location>
        <begin position="86"/>
        <end position="109"/>
    </location>
</feature>
<organism evidence="2 3">
    <name type="scientific">Labrys wisconsinensis</name>
    <dbReference type="NCBI Taxonomy" id="425677"/>
    <lineage>
        <taxon>Bacteria</taxon>
        <taxon>Pseudomonadati</taxon>
        <taxon>Pseudomonadota</taxon>
        <taxon>Alphaproteobacteria</taxon>
        <taxon>Hyphomicrobiales</taxon>
        <taxon>Xanthobacteraceae</taxon>
        <taxon>Labrys</taxon>
    </lineage>
</organism>
<evidence type="ECO:0000313" key="3">
    <source>
        <dbReference type="Proteomes" id="UP001242480"/>
    </source>
</evidence>
<keyword evidence="1" id="KW-1133">Transmembrane helix</keyword>
<keyword evidence="3" id="KW-1185">Reference proteome</keyword>
<evidence type="ECO:0000313" key="2">
    <source>
        <dbReference type="EMBL" id="MDQ0470311.1"/>
    </source>
</evidence>
<proteinExistence type="predicted"/>
<feature type="transmembrane region" description="Helical" evidence="1">
    <location>
        <begin position="56"/>
        <end position="74"/>
    </location>
</feature>
<dbReference type="Pfam" id="PF05656">
    <property type="entry name" value="DUF805"/>
    <property type="match status" value="1"/>
</dbReference>
<feature type="transmembrane region" description="Helical" evidence="1">
    <location>
        <begin position="20"/>
        <end position="44"/>
    </location>
</feature>
<sequence length="140" mass="15338">MTLLEKLFGFQGRITRKDYWLYYLSLIGLTAVFSISVIVTARLTGRAVDPRADFKMLAVGLGVLTLWPSLAIGVKRCHDRDKSGWWLLLWGLLGAIPFVGILASLWSFVELGILDGTPGANRFGLSPKGRGAGRIGEIFA</sequence>